<evidence type="ECO:0000313" key="2">
    <source>
        <dbReference type="Proteomes" id="UP001416858"/>
    </source>
</evidence>
<dbReference type="EMBL" id="BAABRO010000011">
    <property type="protein sequence ID" value="GAA5508759.1"/>
    <property type="molecule type" value="Genomic_DNA"/>
</dbReference>
<proteinExistence type="predicted"/>
<organism evidence="1 2">
    <name type="scientific">Novipirellula caenicola</name>
    <dbReference type="NCBI Taxonomy" id="1536901"/>
    <lineage>
        <taxon>Bacteria</taxon>
        <taxon>Pseudomonadati</taxon>
        <taxon>Planctomycetota</taxon>
        <taxon>Planctomycetia</taxon>
        <taxon>Pirellulales</taxon>
        <taxon>Pirellulaceae</taxon>
        <taxon>Novipirellula</taxon>
    </lineage>
</organism>
<keyword evidence="2" id="KW-1185">Reference proteome</keyword>
<sequence>MHSPRVEIGIATGCIALGSDPFGEARFLSAQTRGTWSSV</sequence>
<name>A0ABP9VUE1_9BACT</name>
<accession>A0ABP9VUE1</accession>
<evidence type="ECO:0000313" key="1">
    <source>
        <dbReference type="EMBL" id="GAA5508759.1"/>
    </source>
</evidence>
<protein>
    <submittedName>
        <fullName evidence="1">Uncharacterized protein</fullName>
    </submittedName>
</protein>
<dbReference type="Proteomes" id="UP001416858">
    <property type="component" value="Unassembled WGS sequence"/>
</dbReference>
<gene>
    <name evidence="1" type="ORF">Rcae01_04228</name>
</gene>
<reference evidence="1 2" key="1">
    <citation type="submission" date="2024-02" db="EMBL/GenBank/DDBJ databases">
        <title>Rhodopirellula caenicola NBRC 110016.</title>
        <authorList>
            <person name="Ichikawa N."/>
            <person name="Katano-Makiyama Y."/>
            <person name="Hidaka K."/>
        </authorList>
    </citation>
    <scope>NUCLEOTIDE SEQUENCE [LARGE SCALE GENOMIC DNA]</scope>
    <source>
        <strain evidence="1 2">NBRC 110016</strain>
    </source>
</reference>
<comment type="caution">
    <text evidence="1">The sequence shown here is derived from an EMBL/GenBank/DDBJ whole genome shotgun (WGS) entry which is preliminary data.</text>
</comment>